<dbReference type="RefSeq" id="WP_160622491.1">
    <property type="nucleotide sequence ID" value="NZ_CP028271.1"/>
</dbReference>
<dbReference type="Proteomes" id="UP000464053">
    <property type="component" value="Chromosome"/>
</dbReference>
<dbReference type="OrthoDB" id="6488438at2"/>
<gene>
    <name evidence="1" type="ORF">C7M51_03018</name>
</gene>
<dbReference type="InterPro" id="IPR031767">
    <property type="entry name" value="SgrT"/>
</dbReference>
<reference evidence="1 2" key="1">
    <citation type="submission" date="2018-03" db="EMBL/GenBank/DDBJ databases">
        <title>Pantoea intestinalis SRCM103226 isolated form the mealworm.</title>
        <authorList>
            <person name="Jeong D.-Y."/>
            <person name="Kim J.W."/>
        </authorList>
    </citation>
    <scope>NUCLEOTIDE SEQUENCE [LARGE SCALE GENOMIC DNA]</scope>
    <source>
        <strain evidence="1 2">SRCM103226</strain>
    </source>
</reference>
<dbReference type="KEGG" id="mint:C7M51_03018"/>
<evidence type="ECO:0000313" key="2">
    <source>
        <dbReference type="Proteomes" id="UP000464053"/>
    </source>
</evidence>
<dbReference type="EMBL" id="CP028271">
    <property type="protein sequence ID" value="QHM72700.1"/>
    <property type="molecule type" value="Genomic_DNA"/>
</dbReference>
<accession>A0A6P1Q153</accession>
<keyword evidence="2" id="KW-1185">Reference proteome</keyword>
<name>A0A6P1Q153_9GAMM</name>
<dbReference type="Pfam" id="PF15894">
    <property type="entry name" value="SgrT"/>
    <property type="match status" value="1"/>
</dbReference>
<dbReference type="GO" id="GO:0046325">
    <property type="term" value="P:negative regulation of D-glucose import"/>
    <property type="evidence" value="ECO:0007669"/>
    <property type="project" value="InterPro"/>
</dbReference>
<evidence type="ECO:0000313" key="1">
    <source>
        <dbReference type="EMBL" id="QHM72700.1"/>
    </source>
</evidence>
<protein>
    <submittedName>
        <fullName evidence="1">Uncharacterized protein</fullName>
    </submittedName>
</protein>
<dbReference type="AlphaFoldDB" id="A0A6P1Q153"/>
<proteinExistence type="predicted"/>
<organism evidence="1 2">
    <name type="scientific">Mixta intestinalis</name>
    <dbReference type="NCBI Taxonomy" id="1615494"/>
    <lineage>
        <taxon>Bacteria</taxon>
        <taxon>Pseudomonadati</taxon>
        <taxon>Pseudomonadota</taxon>
        <taxon>Gammaproteobacteria</taxon>
        <taxon>Enterobacterales</taxon>
        <taxon>Erwiniaceae</taxon>
        <taxon>Mixta</taxon>
    </lineage>
</organism>
<sequence length="51" mass="6081">MKNESKKFYHTYFSATENAKNWVSAIFSATRRETMLDSVMQWDYTKPAIKK</sequence>